<name>A0A401U864_9BACT</name>
<gene>
    <name evidence="1" type="ORF">SanaruYs_13000</name>
</gene>
<dbReference type="EMBL" id="BHXQ01000002">
    <property type="protein sequence ID" value="GCC51080.1"/>
    <property type="molecule type" value="Genomic_DNA"/>
</dbReference>
<evidence type="ECO:0000313" key="1">
    <source>
        <dbReference type="EMBL" id="GCC51080.1"/>
    </source>
</evidence>
<dbReference type="OrthoDB" id="981644at2"/>
<reference evidence="1 2" key="1">
    <citation type="submission" date="2018-11" db="EMBL/GenBank/DDBJ databases">
        <title>Chryseotalea sanarue gen. nov., sp., nov., a member of the family Cytophagaceae, isolated from a brackish lake in Hamamatsu Japan.</title>
        <authorList>
            <person name="Maejima Y."/>
            <person name="Iino T."/>
            <person name="Muraguchi Y."/>
            <person name="Fukuda K."/>
            <person name="Ohkuma M."/>
            <person name="Moriuchi R."/>
            <person name="Dohra H."/>
            <person name="Kimbara K."/>
            <person name="Shintani M."/>
        </authorList>
    </citation>
    <scope>NUCLEOTIDE SEQUENCE [LARGE SCALE GENOMIC DNA]</scope>
    <source>
        <strain evidence="1 2">Ys</strain>
    </source>
</reference>
<dbReference type="Gene3D" id="3.30.70.260">
    <property type="match status" value="1"/>
</dbReference>
<evidence type="ECO:0000313" key="2">
    <source>
        <dbReference type="Proteomes" id="UP000288227"/>
    </source>
</evidence>
<dbReference type="AlphaFoldDB" id="A0A401U864"/>
<dbReference type="Proteomes" id="UP000288227">
    <property type="component" value="Unassembled WGS sequence"/>
</dbReference>
<dbReference type="InterPro" id="IPR045865">
    <property type="entry name" value="ACT-like_dom_sf"/>
</dbReference>
<dbReference type="SUPFAM" id="SSF55021">
    <property type="entry name" value="ACT-like"/>
    <property type="match status" value="1"/>
</dbReference>
<proteinExistence type="predicted"/>
<keyword evidence="2" id="KW-1185">Reference proteome</keyword>
<accession>A0A401U864</accession>
<organism evidence="1 2">
    <name type="scientific">Chryseotalea sanaruensis</name>
    <dbReference type="NCBI Taxonomy" id="2482724"/>
    <lineage>
        <taxon>Bacteria</taxon>
        <taxon>Pseudomonadati</taxon>
        <taxon>Bacteroidota</taxon>
        <taxon>Cytophagia</taxon>
        <taxon>Cytophagales</taxon>
        <taxon>Chryseotaleaceae</taxon>
        <taxon>Chryseotalea</taxon>
    </lineage>
</organism>
<sequence length="104" mass="12175">MRNDFIIEVLADNNFSVLNRMINVLNRRRVRIKKLIAHEHEENFRKGGATMLLHTTPEMIEKVKQQLEKLIEVESAIYYEADALQPESLFNSNSFIHQGISKSY</sequence>
<comment type="caution">
    <text evidence="1">The sequence shown here is derived from an EMBL/GenBank/DDBJ whole genome shotgun (WGS) entry which is preliminary data.</text>
</comment>
<protein>
    <recommendedName>
        <fullName evidence="3">ACT domain-containing protein</fullName>
    </recommendedName>
</protein>
<dbReference type="RefSeq" id="WP_127121722.1">
    <property type="nucleotide sequence ID" value="NZ_BHXQ01000002.1"/>
</dbReference>
<evidence type="ECO:0008006" key="3">
    <source>
        <dbReference type="Google" id="ProtNLM"/>
    </source>
</evidence>